<dbReference type="Proteomes" id="UP001165685">
    <property type="component" value="Unassembled WGS sequence"/>
</dbReference>
<dbReference type="CDD" id="cd18095">
    <property type="entry name" value="SpoU-like_rRNA-MTase"/>
    <property type="match status" value="1"/>
</dbReference>
<proteinExistence type="inferred from homology"/>
<dbReference type="SUPFAM" id="SSF75217">
    <property type="entry name" value="alpha/beta knot"/>
    <property type="match status" value="1"/>
</dbReference>
<dbReference type="InterPro" id="IPR051259">
    <property type="entry name" value="rRNA_Methyltransferase"/>
</dbReference>
<dbReference type="InterPro" id="IPR001537">
    <property type="entry name" value="SpoU_MeTrfase"/>
</dbReference>
<feature type="compositionally biased region" description="Low complexity" evidence="4">
    <location>
        <begin position="280"/>
        <end position="295"/>
    </location>
</feature>
<evidence type="ECO:0000256" key="3">
    <source>
        <dbReference type="ARBA" id="ARBA00022679"/>
    </source>
</evidence>
<feature type="domain" description="RNA 2-O ribose methyltransferase substrate binding" evidence="5">
    <location>
        <begin position="37"/>
        <end position="112"/>
    </location>
</feature>
<evidence type="ECO:0000256" key="1">
    <source>
        <dbReference type="ARBA" id="ARBA00007228"/>
    </source>
</evidence>
<dbReference type="InterPro" id="IPR029064">
    <property type="entry name" value="Ribosomal_eL30-like_sf"/>
</dbReference>
<accession>A0ABT4TRE0</accession>
<dbReference type="Gene3D" id="3.30.1330.30">
    <property type="match status" value="1"/>
</dbReference>
<comment type="caution">
    <text evidence="6">The sequence shown here is derived from an EMBL/GenBank/DDBJ whole genome shotgun (WGS) entry which is preliminary data.</text>
</comment>
<protein>
    <submittedName>
        <fullName evidence="6">RNA methyltransferase</fullName>
    </submittedName>
</protein>
<reference evidence="6" key="1">
    <citation type="submission" date="2023-01" db="EMBL/GenBank/DDBJ databases">
        <title>Draft genome sequence of Nocardiopsis sp. LSu2-4 isolated from halophytes.</title>
        <authorList>
            <person name="Duangmal K."/>
            <person name="Chantavorakit T."/>
        </authorList>
    </citation>
    <scope>NUCLEOTIDE SEQUENCE</scope>
    <source>
        <strain evidence="6">LSu2-4</strain>
    </source>
</reference>
<dbReference type="RefSeq" id="WP_270679879.1">
    <property type="nucleotide sequence ID" value="NZ_JAQFWP010000050.1"/>
</dbReference>
<dbReference type="InterPro" id="IPR013123">
    <property type="entry name" value="SpoU_subst-bd"/>
</dbReference>
<evidence type="ECO:0000313" key="6">
    <source>
        <dbReference type="EMBL" id="MDA2807250.1"/>
    </source>
</evidence>
<sequence>MDAIEVTDPRDPRLADYVGLRDVTLRKSLESEHGLFMAEGDKVIRRALRAGFVPRSLLLTERRREALGDLLDDVLDRGDAPVYIVSEEVARGLVGFHLHRGALGSFHRSPLPAVGDVLEGARSVVVLEDIVDHTNVGAIFRSAAGLGVDAVLLSPRCADPLYRRSVKVSMGSVFTLPYARMDDWREGLGELRERGLRILALTPGEDSVPIGDALAAEAGRPAALLLGTEGDGLSSRWLGQADARVRIPMAGRDVDSFNVTAAAAIACYELVRCSARDDAGAAAPSSSSEPSGGPLSVPPRA</sequence>
<gene>
    <name evidence="6" type="ORF">O4U47_22275</name>
</gene>
<dbReference type="Gene3D" id="3.40.1280.10">
    <property type="match status" value="1"/>
</dbReference>
<dbReference type="InterPro" id="IPR029026">
    <property type="entry name" value="tRNA_m1G_MTases_N"/>
</dbReference>
<dbReference type="PANTHER" id="PTHR43191:SF12">
    <property type="entry name" value="RRNA METHYLASE"/>
    <property type="match status" value="1"/>
</dbReference>
<dbReference type="EMBL" id="JAQFWP010000050">
    <property type="protein sequence ID" value="MDA2807250.1"/>
    <property type="molecule type" value="Genomic_DNA"/>
</dbReference>
<dbReference type="Pfam" id="PF00588">
    <property type="entry name" value="SpoU_methylase"/>
    <property type="match status" value="1"/>
</dbReference>
<evidence type="ECO:0000256" key="4">
    <source>
        <dbReference type="SAM" id="MobiDB-lite"/>
    </source>
</evidence>
<comment type="similarity">
    <text evidence="1">Belongs to the class IV-like SAM-binding methyltransferase superfamily. RNA methyltransferase TrmH family.</text>
</comment>
<name>A0ABT4TRE0_9ACTN</name>
<dbReference type="GO" id="GO:0032259">
    <property type="term" value="P:methylation"/>
    <property type="evidence" value="ECO:0007669"/>
    <property type="project" value="UniProtKB-KW"/>
</dbReference>
<evidence type="ECO:0000313" key="7">
    <source>
        <dbReference type="Proteomes" id="UP001165685"/>
    </source>
</evidence>
<evidence type="ECO:0000259" key="5">
    <source>
        <dbReference type="SMART" id="SM00967"/>
    </source>
</evidence>
<dbReference type="InterPro" id="IPR029028">
    <property type="entry name" value="Alpha/beta_knot_MTases"/>
</dbReference>
<keyword evidence="2 6" id="KW-0489">Methyltransferase</keyword>
<keyword evidence="7" id="KW-1185">Reference proteome</keyword>
<keyword evidence="3" id="KW-0808">Transferase</keyword>
<dbReference type="SMART" id="SM00967">
    <property type="entry name" value="SpoU_sub_bind"/>
    <property type="match status" value="1"/>
</dbReference>
<organism evidence="6 7">
    <name type="scientific">Nocardiopsis suaedae</name>
    <dbReference type="NCBI Taxonomy" id="3018444"/>
    <lineage>
        <taxon>Bacteria</taxon>
        <taxon>Bacillati</taxon>
        <taxon>Actinomycetota</taxon>
        <taxon>Actinomycetes</taxon>
        <taxon>Streptosporangiales</taxon>
        <taxon>Nocardiopsidaceae</taxon>
        <taxon>Nocardiopsis</taxon>
    </lineage>
</organism>
<feature type="region of interest" description="Disordered" evidence="4">
    <location>
        <begin position="279"/>
        <end position="301"/>
    </location>
</feature>
<evidence type="ECO:0000256" key="2">
    <source>
        <dbReference type="ARBA" id="ARBA00022603"/>
    </source>
</evidence>
<dbReference type="PANTHER" id="PTHR43191">
    <property type="entry name" value="RRNA METHYLTRANSFERASE 3"/>
    <property type="match status" value="1"/>
</dbReference>
<dbReference type="GO" id="GO:0008168">
    <property type="term" value="F:methyltransferase activity"/>
    <property type="evidence" value="ECO:0007669"/>
    <property type="project" value="UniProtKB-KW"/>
</dbReference>
<dbReference type="SUPFAM" id="SSF55315">
    <property type="entry name" value="L30e-like"/>
    <property type="match status" value="1"/>
</dbReference>